<keyword evidence="1" id="KW-0812">Transmembrane</keyword>
<proteinExistence type="predicted"/>
<evidence type="ECO:0000313" key="2">
    <source>
        <dbReference type="EMBL" id="CAB4130087.1"/>
    </source>
</evidence>
<feature type="transmembrane region" description="Helical" evidence="1">
    <location>
        <begin position="12"/>
        <end position="29"/>
    </location>
</feature>
<name>A0A6J5LAM4_9CAUD</name>
<organism evidence="2">
    <name type="scientific">uncultured Caudovirales phage</name>
    <dbReference type="NCBI Taxonomy" id="2100421"/>
    <lineage>
        <taxon>Viruses</taxon>
        <taxon>Duplodnaviria</taxon>
        <taxon>Heunggongvirae</taxon>
        <taxon>Uroviricota</taxon>
        <taxon>Caudoviricetes</taxon>
        <taxon>Peduoviridae</taxon>
        <taxon>Maltschvirus</taxon>
        <taxon>Maltschvirus maltsch</taxon>
    </lineage>
</organism>
<gene>
    <name evidence="2" type="ORF">UFOVP116_263</name>
</gene>
<protein>
    <submittedName>
        <fullName evidence="2">Uncharacterized protein</fullName>
    </submittedName>
</protein>
<dbReference type="EMBL" id="LR796237">
    <property type="protein sequence ID" value="CAB4130087.1"/>
    <property type="molecule type" value="Genomic_DNA"/>
</dbReference>
<accession>A0A6J5LAM4</accession>
<evidence type="ECO:0000256" key="1">
    <source>
        <dbReference type="SAM" id="Phobius"/>
    </source>
</evidence>
<keyword evidence="1" id="KW-0472">Membrane</keyword>
<keyword evidence="1" id="KW-1133">Transmembrane helix</keyword>
<sequence>MSSKLIVKLGGWISFVCTLALGVVIYFTFDTSAPFVASDSVTKVTRNEGVNVLVESRGFIGDDTNTLTIFRTMYSQGREEHMTSIEGGVIINQKSDYVILRSIILPPYLTGAWCSRAVVYWRPALSLVQHSATLPDLCFEVPKNE</sequence>
<reference evidence="2" key="1">
    <citation type="submission" date="2020-04" db="EMBL/GenBank/DDBJ databases">
        <authorList>
            <person name="Chiriac C."/>
            <person name="Salcher M."/>
            <person name="Ghai R."/>
            <person name="Kavagutti S V."/>
        </authorList>
    </citation>
    <scope>NUCLEOTIDE SEQUENCE</scope>
</reference>